<organism evidence="2 3">
    <name type="scientific">Bradymonas sediminis</name>
    <dbReference type="NCBI Taxonomy" id="1548548"/>
    <lineage>
        <taxon>Bacteria</taxon>
        <taxon>Deltaproteobacteria</taxon>
        <taxon>Bradymonadales</taxon>
        <taxon>Bradymonadaceae</taxon>
        <taxon>Bradymonas</taxon>
    </lineage>
</organism>
<sequence>MTRQLKRLHRDDGGATLTEFIIMLPIFLMVFNGVMILGEFTRKGTEAPIIAYKETFKEVLPFQDDNWFAAKHMQPTIAAADAGLQLAGDSKAHNISGAVTAGANLAEGSTYLGMGLNGTMGESFSRANMMTMKPSTDLQGCESNGPSWPSDCFTMNDQSGPQALSGSFIPNSSNGKLTSDLKDLTGDSEYAYTLFNDGPSVQAFSGGGGGILGTLNAVVTGLGIRPALAANSRYGTVSGMSKETFTFAGISMEMEAHYNVLVPPSPKGPMMDEMTATAISRLSMVGQDHYDDVLGIAWNQPLGSENLDVPDYH</sequence>
<accession>A0A2Z4FND9</accession>
<keyword evidence="1" id="KW-0472">Membrane</keyword>
<keyword evidence="1" id="KW-0812">Transmembrane</keyword>
<dbReference type="AlphaFoldDB" id="A0A2Z4FND9"/>
<proteinExistence type="predicted"/>
<keyword evidence="1" id="KW-1133">Transmembrane helix</keyword>
<dbReference type="EMBL" id="CP030032">
    <property type="protein sequence ID" value="AWV90208.1"/>
    <property type="molecule type" value="Genomic_DNA"/>
</dbReference>
<protein>
    <submittedName>
        <fullName evidence="2">Uncharacterized protein</fullName>
    </submittedName>
</protein>
<evidence type="ECO:0000313" key="2">
    <source>
        <dbReference type="EMBL" id="AWV90208.1"/>
    </source>
</evidence>
<dbReference type="Proteomes" id="UP000249799">
    <property type="component" value="Chromosome"/>
</dbReference>
<dbReference type="KEGG" id="bsed:DN745_13035"/>
<name>A0A2Z4FND9_9DELT</name>
<keyword evidence="3" id="KW-1185">Reference proteome</keyword>
<dbReference type="OrthoDB" id="5496175at2"/>
<feature type="transmembrane region" description="Helical" evidence="1">
    <location>
        <begin position="20"/>
        <end position="38"/>
    </location>
</feature>
<gene>
    <name evidence="2" type="ORF">DN745_13035</name>
</gene>
<evidence type="ECO:0000256" key="1">
    <source>
        <dbReference type="SAM" id="Phobius"/>
    </source>
</evidence>
<evidence type="ECO:0000313" key="3">
    <source>
        <dbReference type="Proteomes" id="UP000249799"/>
    </source>
</evidence>
<reference evidence="2 3" key="1">
    <citation type="submission" date="2018-06" db="EMBL/GenBank/DDBJ databases">
        <title>Lujinxingia sediminis gen. nov. sp. nov., a new facultative anaerobic member of the class Deltaproteobacteria, and proposal of Lujinxingaceae fam. nov.</title>
        <authorList>
            <person name="Guo L.-Y."/>
            <person name="Li C.-M."/>
            <person name="Wang S."/>
            <person name="Du Z.-J."/>
        </authorList>
    </citation>
    <scope>NUCLEOTIDE SEQUENCE [LARGE SCALE GENOMIC DNA]</scope>
    <source>
        <strain evidence="2 3">FA350</strain>
    </source>
</reference>